<dbReference type="EMBL" id="MLJW01000025">
    <property type="protein sequence ID" value="OIR09759.1"/>
    <property type="molecule type" value="Genomic_DNA"/>
</dbReference>
<dbReference type="InterPro" id="IPR036113">
    <property type="entry name" value="Asp/Glu-ADT_sf_sub_c"/>
</dbReference>
<name>A0A1J5SMQ6_9ZZZZ</name>
<organism evidence="1">
    <name type="scientific">mine drainage metagenome</name>
    <dbReference type="NCBI Taxonomy" id="410659"/>
    <lineage>
        <taxon>unclassified sequences</taxon>
        <taxon>metagenomes</taxon>
        <taxon>ecological metagenomes</taxon>
    </lineage>
</organism>
<dbReference type="InterPro" id="IPR003837">
    <property type="entry name" value="GatC"/>
</dbReference>
<dbReference type="PANTHER" id="PTHR15004">
    <property type="entry name" value="GLUTAMYL-TRNA(GLN) AMIDOTRANSFERASE SUBUNIT C, MITOCHONDRIAL"/>
    <property type="match status" value="1"/>
</dbReference>
<dbReference type="PANTHER" id="PTHR15004:SF0">
    <property type="entry name" value="GLUTAMYL-TRNA(GLN) AMIDOTRANSFERASE SUBUNIT C, MITOCHONDRIAL"/>
    <property type="match status" value="1"/>
</dbReference>
<dbReference type="GO" id="GO:0006450">
    <property type="term" value="P:regulation of translational fidelity"/>
    <property type="evidence" value="ECO:0007669"/>
    <property type="project" value="InterPro"/>
</dbReference>
<dbReference type="Pfam" id="PF02686">
    <property type="entry name" value="GatC"/>
    <property type="match status" value="1"/>
</dbReference>
<keyword evidence="1" id="KW-0808">Transferase</keyword>
<dbReference type="Gene3D" id="1.10.20.60">
    <property type="entry name" value="Glu-tRNAGln amidotransferase C subunit, N-terminal domain"/>
    <property type="match status" value="1"/>
</dbReference>
<keyword evidence="1" id="KW-0436">Ligase</keyword>
<dbReference type="SUPFAM" id="SSF141000">
    <property type="entry name" value="Glu-tRNAGln amidotransferase C subunit"/>
    <property type="match status" value="1"/>
</dbReference>
<dbReference type="GO" id="GO:0016874">
    <property type="term" value="F:ligase activity"/>
    <property type="evidence" value="ECO:0007669"/>
    <property type="project" value="UniProtKB-KW"/>
</dbReference>
<reference evidence="1" key="1">
    <citation type="submission" date="2016-10" db="EMBL/GenBank/DDBJ databases">
        <title>Sequence of Gallionella enrichment culture.</title>
        <authorList>
            <person name="Poehlein A."/>
            <person name="Muehling M."/>
            <person name="Daniel R."/>
        </authorList>
    </citation>
    <scope>NUCLEOTIDE SEQUENCE</scope>
</reference>
<accession>A0A1J5SMQ6</accession>
<dbReference type="GO" id="GO:0016740">
    <property type="term" value="F:transferase activity"/>
    <property type="evidence" value="ECO:0007669"/>
    <property type="project" value="UniProtKB-KW"/>
</dbReference>
<dbReference type="AlphaFoldDB" id="A0A1J5SMQ6"/>
<comment type="caution">
    <text evidence="1">The sequence shown here is derived from an EMBL/GenBank/DDBJ whole genome shotgun (WGS) entry which is preliminary data.</text>
</comment>
<gene>
    <name evidence="1" type="primary">gatC_3</name>
    <name evidence="1" type="ORF">GALL_81640</name>
</gene>
<dbReference type="HAMAP" id="MF_00122">
    <property type="entry name" value="GatC"/>
    <property type="match status" value="1"/>
</dbReference>
<dbReference type="GO" id="GO:0070681">
    <property type="term" value="P:glutaminyl-tRNAGln biosynthesis via transamidation"/>
    <property type="evidence" value="ECO:0007669"/>
    <property type="project" value="TreeGrafter"/>
</dbReference>
<sequence length="117" mass="13298">MRPNKRFMIPYRARFDKALNPFMSLSPADVEKVARLARLAMTDQELRAARDQLNNIFGLIAEMQAVDTAGIEPMSHAQDVAQRLREDKVTETNQREAFQAIAPQVENGLYLVPQVIE</sequence>
<dbReference type="NCBIfam" id="TIGR00135">
    <property type="entry name" value="gatC"/>
    <property type="match status" value="1"/>
</dbReference>
<protein>
    <submittedName>
        <fullName evidence="1">Glutamyl-tRNA(Gln) amidotransferase subunit C</fullName>
        <ecNumber evidence="1">6.3.5.-</ecNumber>
    </submittedName>
</protein>
<evidence type="ECO:0000313" key="1">
    <source>
        <dbReference type="EMBL" id="OIR09759.1"/>
    </source>
</evidence>
<proteinExistence type="inferred from homology"/>
<dbReference type="EC" id="6.3.5.-" evidence="1"/>